<name>A0ABX3NQ63_9BACT</name>
<comment type="caution">
    <text evidence="1">The sequence shown here is derived from an EMBL/GenBank/DDBJ whole genome shotgun (WGS) entry which is preliminary data.</text>
</comment>
<gene>
    <name evidence="1" type="ORF">A4D02_13510</name>
</gene>
<organism evidence="1 2">
    <name type="scientific">Niastella koreensis</name>
    <dbReference type="NCBI Taxonomy" id="354356"/>
    <lineage>
        <taxon>Bacteria</taxon>
        <taxon>Pseudomonadati</taxon>
        <taxon>Bacteroidota</taxon>
        <taxon>Chitinophagia</taxon>
        <taxon>Chitinophagales</taxon>
        <taxon>Chitinophagaceae</taxon>
        <taxon>Niastella</taxon>
    </lineage>
</organism>
<evidence type="ECO:0008006" key="3">
    <source>
        <dbReference type="Google" id="ProtNLM"/>
    </source>
</evidence>
<dbReference type="RefSeq" id="WP_014220883.1">
    <property type="nucleotide sequence ID" value="NZ_LWBO01000044.1"/>
</dbReference>
<accession>A0ABX3NQ63</accession>
<proteinExistence type="predicted"/>
<dbReference type="SUPFAM" id="SSF53756">
    <property type="entry name" value="UDP-Glycosyltransferase/glycogen phosphorylase"/>
    <property type="match status" value="1"/>
</dbReference>
<evidence type="ECO:0000313" key="2">
    <source>
        <dbReference type="Proteomes" id="UP000192277"/>
    </source>
</evidence>
<evidence type="ECO:0000313" key="1">
    <source>
        <dbReference type="EMBL" id="OQP42577.1"/>
    </source>
</evidence>
<keyword evidence="2" id="KW-1185">Reference proteome</keyword>
<dbReference type="EMBL" id="LWBO01000044">
    <property type="protein sequence ID" value="OQP42577.1"/>
    <property type="molecule type" value="Genomic_DNA"/>
</dbReference>
<sequence length="304" mass="35379">MIIGFVHEHKAFLPGLNAYLQFFAERGIQTHVLHPSQIDSQPCDVEWHFMGRHVRRNNNRVTIHEYASSSVPPFGKLKNSIKKLFNATPDYRIFNSEYVRGQINPTDNIPYGYRNCGIPSGNSYLLPNAQKKYDFVYVGTVDKGRKIEPLFDCFINGVLKDRTLLVITRDYQALDAIYKNARNLTFKGPIPYSDTYAHIQEARFGINYMPDVAPFNQQASAKFLDYAACWLPIITSDYAWVRGFQQTYGGNYFYLQPTLENFTWEHINNYHYTQPDLSSWTYEKQILQSGVLRFLQSKFPELEF</sequence>
<reference evidence="1 2" key="1">
    <citation type="submission" date="2016-04" db="EMBL/GenBank/DDBJ databases">
        <authorList>
            <person name="Chen L."/>
            <person name="Zhuang W."/>
            <person name="Wang G."/>
        </authorList>
    </citation>
    <scope>NUCLEOTIDE SEQUENCE [LARGE SCALE GENOMIC DNA]</scope>
    <source>
        <strain evidence="2">GR20</strain>
    </source>
</reference>
<dbReference type="Proteomes" id="UP000192277">
    <property type="component" value="Unassembled WGS sequence"/>
</dbReference>
<protein>
    <recommendedName>
        <fullName evidence="3">Glycosyltransferase</fullName>
    </recommendedName>
</protein>
<dbReference type="Gene3D" id="3.40.50.2000">
    <property type="entry name" value="Glycogen Phosphorylase B"/>
    <property type="match status" value="1"/>
</dbReference>